<accession>A0ACC0BBI7</accession>
<name>A0ACC0BBI7_CATRO</name>
<dbReference type="Proteomes" id="UP001060085">
    <property type="component" value="Linkage Group LG04"/>
</dbReference>
<sequence>MTVLASATLSSVPIQPPKTPLQLKQSKCSSIVNLGIPISHEFGRRCEFFDMHKELVPYANAWDWQKEIVKQRKLLIEREEDFSDTLIILQHQPVYTLGTGSSEAYLNFDMKNAPFDVYRTERGGEVTYHGPGQLVMYPIINLRYHKMDLHWYLRALEEVIIRVLSSTFSIKASRIDGLTGVWVGDKKLAAVGIKVSQWITYHGLALNVTTDLRPFYQIVPCGIKDRHVGSIKGLLCNVNESEAENRDHIKDHQLIDLTSKSLVHEFSEVFQVDLHHMQNMPVPVAMT</sequence>
<evidence type="ECO:0000313" key="1">
    <source>
        <dbReference type="EMBL" id="KAI5669996.1"/>
    </source>
</evidence>
<protein>
    <submittedName>
        <fullName evidence="1">Uncharacterized protein</fullName>
    </submittedName>
</protein>
<gene>
    <name evidence="1" type="ORF">M9H77_19849</name>
</gene>
<dbReference type="EMBL" id="CM044704">
    <property type="protein sequence ID" value="KAI5669996.1"/>
    <property type="molecule type" value="Genomic_DNA"/>
</dbReference>
<evidence type="ECO:0000313" key="2">
    <source>
        <dbReference type="Proteomes" id="UP001060085"/>
    </source>
</evidence>
<reference evidence="2" key="1">
    <citation type="journal article" date="2023" name="Nat. Plants">
        <title>Single-cell RNA sequencing provides a high-resolution roadmap for understanding the multicellular compartmentation of specialized metabolism.</title>
        <authorList>
            <person name="Sun S."/>
            <person name="Shen X."/>
            <person name="Li Y."/>
            <person name="Li Y."/>
            <person name="Wang S."/>
            <person name="Li R."/>
            <person name="Zhang H."/>
            <person name="Shen G."/>
            <person name="Guo B."/>
            <person name="Wei J."/>
            <person name="Xu J."/>
            <person name="St-Pierre B."/>
            <person name="Chen S."/>
            <person name="Sun C."/>
        </authorList>
    </citation>
    <scope>NUCLEOTIDE SEQUENCE [LARGE SCALE GENOMIC DNA]</scope>
</reference>
<keyword evidence="2" id="KW-1185">Reference proteome</keyword>
<proteinExistence type="predicted"/>
<organism evidence="1 2">
    <name type="scientific">Catharanthus roseus</name>
    <name type="common">Madagascar periwinkle</name>
    <name type="synonym">Vinca rosea</name>
    <dbReference type="NCBI Taxonomy" id="4058"/>
    <lineage>
        <taxon>Eukaryota</taxon>
        <taxon>Viridiplantae</taxon>
        <taxon>Streptophyta</taxon>
        <taxon>Embryophyta</taxon>
        <taxon>Tracheophyta</taxon>
        <taxon>Spermatophyta</taxon>
        <taxon>Magnoliopsida</taxon>
        <taxon>eudicotyledons</taxon>
        <taxon>Gunneridae</taxon>
        <taxon>Pentapetalae</taxon>
        <taxon>asterids</taxon>
        <taxon>lamiids</taxon>
        <taxon>Gentianales</taxon>
        <taxon>Apocynaceae</taxon>
        <taxon>Rauvolfioideae</taxon>
        <taxon>Vinceae</taxon>
        <taxon>Catharanthinae</taxon>
        <taxon>Catharanthus</taxon>
    </lineage>
</organism>
<comment type="caution">
    <text evidence="1">The sequence shown here is derived from an EMBL/GenBank/DDBJ whole genome shotgun (WGS) entry which is preliminary data.</text>
</comment>